<dbReference type="Proteomes" id="UP000323274">
    <property type="component" value="Unassembled WGS sequence"/>
</dbReference>
<proteinExistence type="predicted"/>
<name>A0A5A5U3I0_LEUCI</name>
<dbReference type="RefSeq" id="WP_133286189.1">
    <property type="nucleotide sequence ID" value="NZ_BJJW01000035.1"/>
</dbReference>
<dbReference type="AlphaFoldDB" id="A0A5A5U3I0"/>
<organism evidence="1 2">
    <name type="scientific">Leuconostoc citreum</name>
    <dbReference type="NCBI Taxonomy" id="33964"/>
    <lineage>
        <taxon>Bacteria</taxon>
        <taxon>Bacillati</taxon>
        <taxon>Bacillota</taxon>
        <taxon>Bacilli</taxon>
        <taxon>Lactobacillales</taxon>
        <taxon>Lactobacillaceae</taxon>
        <taxon>Leuconostoc</taxon>
    </lineage>
</organism>
<dbReference type="EMBL" id="BJJW01000035">
    <property type="protein sequence ID" value="GDZ84763.1"/>
    <property type="molecule type" value="Genomic_DNA"/>
</dbReference>
<evidence type="ECO:0000313" key="1">
    <source>
        <dbReference type="EMBL" id="GDZ84763.1"/>
    </source>
</evidence>
<reference evidence="1 2" key="1">
    <citation type="submission" date="2019-04" db="EMBL/GenBank/DDBJ databases">
        <title>A pseudo-fructophilic Leuconostoc citreum strain F192-5 isolated from peel of satsuma mandarin: the first report for isolation and characterization of strain-dependent fructophilic-like characteristics.</title>
        <authorList>
            <person name="Maeno S."/>
            <person name="Tanizawa Y."/>
            <person name="Kajikawa A."/>
            <person name="Kanesaki Y."/>
            <person name="Kubota E."/>
            <person name="Arita M."/>
            <person name="Leon D."/>
            <person name="Endo A."/>
        </authorList>
    </citation>
    <scope>NUCLEOTIDE SEQUENCE [LARGE SCALE GENOMIC DNA]</scope>
    <source>
        <strain evidence="1 2">F192-5</strain>
    </source>
</reference>
<protein>
    <submittedName>
        <fullName evidence="1">Uncharacterized protein</fullName>
    </submittedName>
</protein>
<gene>
    <name evidence="1" type="ORF">LCIT_20050</name>
</gene>
<evidence type="ECO:0000313" key="2">
    <source>
        <dbReference type="Proteomes" id="UP000323274"/>
    </source>
</evidence>
<comment type="caution">
    <text evidence="1">The sequence shown here is derived from an EMBL/GenBank/DDBJ whole genome shotgun (WGS) entry which is preliminary data.</text>
</comment>
<accession>A0A5A5U3I0</accession>
<sequence>MRNEFLTKEHASWLANSLHKNMLSDIEVETEILAERLVDSLRDYGVDYTSMIRTLYGALESDSSRKIAKQNKVIESFIKRD</sequence>